<dbReference type="RefSeq" id="WP_111254212.1">
    <property type="nucleotide sequence ID" value="NZ_POTW01000015.1"/>
</dbReference>
<dbReference type="PANTHER" id="PTHR35535">
    <property type="entry name" value="HEAT SHOCK PROTEIN HSLJ"/>
    <property type="match status" value="1"/>
</dbReference>
<comment type="caution">
    <text evidence="3">The sequence shown here is derived from an EMBL/GenBank/DDBJ whole genome shotgun (WGS) entry which is preliminary data.</text>
</comment>
<name>A0A2W2C8E0_9ACTN</name>
<feature type="chain" id="PRO_5016059756" evidence="1">
    <location>
        <begin position="26"/>
        <end position="260"/>
    </location>
</feature>
<dbReference type="Pfam" id="PF03724">
    <property type="entry name" value="META"/>
    <property type="match status" value="2"/>
</dbReference>
<dbReference type="EMBL" id="POTW01000015">
    <property type="protein sequence ID" value="PZF84437.1"/>
    <property type="molecule type" value="Genomic_DNA"/>
</dbReference>
<evidence type="ECO:0000256" key="1">
    <source>
        <dbReference type="SAM" id="SignalP"/>
    </source>
</evidence>
<dbReference type="InterPro" id="IPR038670">
    <property type="entry name" value="HslJ-like_sf"/>
</dbReference>
<dbReference type="Gene3D" id="2.40.128.270">
    <property type="match status" value="2"/>
</dbReference>
<dbReference type="InterPro" id="IPR053147">
    <property type="entry name" value="Hsp_HslJ-like"/>
</dbReference>
<evidence type="ECO:0000313" key="4">
    <source>
        <dbReference type="Proteomes" id="UP000248764"/>
    </source>
</evidence>
<gene>
    <name evidence="3" type="ORF">C1I92_08385</name>
</gene>
<accession>A0A2W2C8E0</accession>
<reference evidence="3 4" key="1">
    <citation type="submission" date="2018-01" db="EMBL/GenBank/DDBJ databases">
        <title>Draft genome sequence of Jiangella sp. GTF31.</title>
        <authorList>
            <person name="Sahin N."/>
            <person name="Ay H."/>
            <person name="Saygin H."/>
        </authorList>
    </citation>
    <scope>NUCLEOTIDE SEQUENCE [LARGE SCALE GENOMIC DNA]</scope>
    <source>
        <strain evidence="3 4">GTF31</strain>
    </source>
</reference>
<sequence>MRRPAGRLGLLGVVLLLGACGDAAAGDGDGASSALAGRTFRSTEDVGIPGGGPLNLQFTDDGRLVATAGCNSANGPVDLSDGRLGGAGDLGMTEMGCPPEVMESDGWLMDLLGAEPSWELSGDGTLVLTADELVVSLIDRDVLEPPAELTGRRWDVDGLTDGQTASSVPVGITAFLRIDGDALTGHTGCNELSGTVAVDGDTLTVTGLTVTDAACDAAAGYVQQTVLAALDGEVRYSITSNRLSLEAPSGFGLQAMTAAG</sequence>
<keyword evidence="4" id="KW-1185">Reference proteome</keyword>
<organism evidence="3 4">
    <name type="scientific">Jiangella anatolica</name>
    <dbReference type="NCBI Taxonomy" id="2670374"/>
    <lineage>
        <taxon>Bacteria</taxon>
        <taxon>Bacillati</taxon>
        <taxon>Actinomycetota</taxon>
        <taxon>Actinomycetes</taxon>
        <taxon>Jiangellales</taxon>
        <taxon>Jiangellaceae</taxon>
        <taxon>Jiangella</taxon>
    </lineage>
</organism>
<protein>
    <submittedName>
        <fullName evidence="3">META domain-containing protein</fullName>
    </submittedName>
</protein>
<keyword evidence="1" id="KW-0732">Signal</keyword>
<dbReference type="PANTHER" id="PTHR35535:SF1">
    <property type="entry name" value="HEAT SHOCK PROTEIN HSLJ"/>
    <property type="match status" value="1"/>
</dbReference>
<feature type="signal peptide" evidence="1">
    <location>
        <begin position="1"/>
        <end position="25"/>
    </location>
</feature>
<dbReference type="PROSITE" id="PS51257">
    <property type="entry name" value="PROKAR_LIPOPROTEIN"/>
    <property type="match status" value="1"/>
</dbReference>
<feature type="domain" description="DUF306" evidence="2">
    <location>
        <begin position="147"/>
        <end position="247"/>
    </location>
</feature>
<dbReference type="AlphaFoldDB" id="A0A2W2C8E0"/>
<dbReference type="Proteomes" id="UP000248764">
    <property type="component" value="Unassembled WGS sequence"/>
</dbReference>
<evidence type="ECO:0000259" key="2">
    <source>
        <dbReference type="Pfam" id="PF03724"/>
    </source>
</evidence>
<feature type="domain" description="DUF306" evidence="2">
    <location>
        <begin position="44"/>
        <end position="131"/>
    </location>
</feature>
<proteinExistence type="predicted"/>
<dbReference type="InterPro" id="IPR005184">
    <property type="entry name" value="DUF306_Meta_HslJ"/>
</dbReference>
<evidence type="ECO:0000313" key="3">
    <source>
        <dbReference type="EMBL" id="PZF84437.1"/>
    </source>
</evidence>